<evidence type="ECO:0000313" key="2">
    <source>
        <dbReference type="EMBL" id="TDG46757.1"/>
    </source>
</evidence>
<sequence length="79" mass="8190">MAEFLQHLVSSSANGDGSGGGVGGGGGSGGLLHVMLQRVRSTTQTVSCLPRSLPDFVWPAGTSFQAFDKRRPLTSLELT</sequence>
<organism evidence="2 3">
    <name type="scientific">Drosophila navojoa</name>
    <name type="common">Fruit fly</name>
    <dbReference type="NCBI Taxonomy" id="7232"/>
    <lineage>
        <taxon>Eukaryota</taxon>
        <taxon>Metazoa</taxon>
        <taxon>Ecdysozoa</taxon>
        <taxon>Arthropoda</taxon>
        <taxon>Hexapoda</taxon>
        <taxon>Insecta</taxon>
        <taxon>Pterygota</taxon>
        <taxon>Neoptera</taxon>
        <taxon>Endopterygota</taxon>
        <taxon>Diptera</taxon>
        <taxon>Brachycera</taxon>
        <taxon>Muscomorpha</taxon>
        <taxon>Ephydroidea</taxon>
        <taxon>Drosophilidae</taxon>
        <taxon>Drosophila</taxon>
    </lineage>
</organism>
<name>A0A484BD33_DRONA</name>
<dbReference type="AlphaFoldDB" id="A0A484BD33"/>
<reference evidence="2 3" key="1">
    <citation type="journal article" date="2019" name="J. Hered.">
        <title>An Improved Genome Assembly for Drosophila navojoa, the Basal Species in the mojavensis Cluster.</title>
        <authorList>
            <person name="Vanderlinde T."/>
            <person name="Dupim E.G."/>
            <person name="Nazario-Yepiz N.O."/>
            <person name="Carvalho A.B."/>
        </authorList>
    </citation>
    <scope>NUCLEOTIDE SEQUENCE [LARGE SCALE GENOMIC DNA]</scope>
    <source>
        <strain evidence="2">Navoj_Jal97</strain>
        <tissue evidence="2">Whole organism</tissue>
    </source>
</reference>
<gene>
    <name evidence="2" type="ORF">AWZ03_006804</name>
</gene>
<evidence type="ECO:0000256" key="1">
    <source>
        <dbReference type="SAM" id="MobiDB-lite"/>
    </source>
</evidence>
<keyword evidence="3" id="KW-1185">Reference proteome</keyword>
<protein>
    <submittedName>
        <fullName evidence="2">Uncharacterized protein</fullName>
    </submittedName>
</protein>
<dbReference type="EMBL" id="LSRL02000053">
    <property type="protein sequence ID" value="TDG46757.1"/>
    <property type="molecule type" value="Genomic_DNA"/>
</dbReference>
<feature type="region of interest" description="Disordered" evidence="1">
    <location>
        <begin position="1"/>
        <end position="25"/>
    </location>
</feature>
<accession>A0A484BD33</accession>
<feature type="compositionally biased region" description="Gly residues" evidence="1">
    <location>
        <begin position="16"/>
        <end position="25"/>
    </location>
</feature>
<dbReference type="Proteomes" id="UP000295192">
    <property type="component" value="Unassembled WGS sequence"/>
</dbReference>
<comment type="caution">
    <text evidence="2">The sequence shown here is derived from an EMBL/GenBank/DDBJ whole genome shotgun (WGS) entry which is preliminary data.</text>
</comment>
<proteinExistence type="predicted"/>
<evidence type="ECO:0000313" key="3">
    <source>
        <dbReference type="Proteomes" id="UP000295192"/>
    </source>
</evidence>